<protein>
    <submittedName>
        <fullName evidence="1">Uncharacterized protein</fullName>
    </submittedName>
</protein>
<dbReference type="AlphaFoldDB" id="A0AAD4GHV7"/>
<sequence>NCFMFMQDHASGSLLVEECGVSLRIRGVNLSTLALGEVMGRIMVSLLRARTSMARFWLVCSRLWRR</sequence>
<feature type="non-terminal residue" evidence="1">
    <location>
        <position position="1"/>
    </location>
</feature>
<evidence type="ECO:0000313" key="2">
    <source>
        <dbReference type="Proteomes" id="UP001194468"/>
    </source>
</evidence>
<keyword evidence="2" id="KW-1185">Reference proteome</keyword>
<proteinExistence type="predicted"/>
<organism evidence="1 2">
    <name type="scientific">Boletus edulis BED1</name>
    <dbReference type="NCBI Taxonomy" id="1328754"/>
    <lineage>
        <taxon>Eukaryota</taxon>
        <taxon>Fungi</taxon>
        <taxon>Dikarya</taxon>
        <taxon>Basidiomycota</taxon>
        <taxon>Agaricomycotina</taxon>
        <taxon>Agaricomycetes</taxon>
        <taxon>Agaricomycetidae</taxon>
        <taxon>Boletales</taxon>
        <taxon>Boletineae</taxon>
        <taxon>Boletaceae</taxon>
        <taxon>Boletoideae</taxon>
        <taxon>Boletus</taxon>
    </lineage>
</organism>
<reference evidence="1" key="2">
    <citation type="journal article" date="2020" name="Nat. Commun.">
        <title>Large-scale genome sequencing of mycorrhizal fungi provides insights into the early evolution of symbiotic traits.</title>
        <authorList>
            <person name="Miyauchi S."/>
            <person name="Kiss E."/>
            <person name="Kuo A."/>
            <person name="Drula E."/>
            <person name="Kohler A."/>
            <person name="Sanchez-Garcia M."/>
            <person name="Morin E."/>
            <person name="Andreopoulos B."/>
            <person name="Barry K.W."/>
            <person name="Bonito G."/>
            <person name="Buee M."/>
            <person name="Carver A."/>
            <person name="Chen C."/>
            <person name="Cichocki N."/>
            <person name="Clum A."/>
            <person name="Culley D."/>
            <person name="Crous P.W."/>
            <person name="Fauchery L."/>
            <person name="Girlanda M."/>
            <person name="Hayes R.D."/>
            <person name="Keri Z."/>
            <person name="LaButti K."/>
            <person name="Lipzen A."/>
            <person name="Lombard V."/>
            <person name="Magnuson J."/>
            <person name="Maillard F."/>
            <person name="Murat C."/>
            <person name="Nolan M."/>
            <person name="Ohm R.A."/>
            <person name="Pangilinan J."/>
            <person name="Pereira M.F."/>
            <person name="Perotto S."/>
            <person name="Peter M."/>
            <person name="Pfister S."/>
            <person name="Riley R."/>
            <person name="Sitrit Y."/>
            <person name="Stielow J.B."/>
            <person name="Szollosi G."/>
            <person name="Zifcakova L."/>
            <person name="Stursova M."/>
            <person name="Spatafora J.W."/>
            <person name="Tedersoo L."/>
            <person name="Vaario L.M."/>
            <person name="Yamada A."/>
            <person name="Yan M."/>
            <person name="Wang P."/>
            <person name="Xu J."/>
            <person name="Bruns T."/>
            <person name="Baldrian P."/>
            <person name="Vilgalys R."/>
            <person name="Dunand C."/>
            <person name="Henrissat B."/>
            <person name="Grigoriev I.V."/>
            <person name="Hibbett D."/>
            <person name="Nagy L.G."/>
            <person name="Martin F.M."/>
        </authorList>
    </citation>
    <scope>NUCLEOTIDE SEQUENCE</scope>
    <source>
        <strain evidence="1">BED1</strain>
    </source>
</reference>
<comment type="caution">
    <text evidence="1">The sequence shown here is derived from an EMBL/GenBank/DDBJ whole genome shotgun (WGS) entry which is preliminary data.</text>
</comment>
<reference evidence="1" key="1">
    <citation type="submission" date="2019-10" db="EMBL/GenBank/DDBJ databases">
        <authorList>
            <consortium name="DOE Joint Genome Institute"/>
            <person name="Kuo A."/>
            <person name="Miyauchi S."/>
            <person name="Kiss E."/>
            <person name="Drula E."/>
            <person name="Kohler A."/>
            <person name="Sanchez-Garcia M."/>
            <person name="Andreopoulos B."/>
            <person name="Barry K.W."/>
            <person name="Bonito G."/>
            <person name="Buee M."/>
            <person name="Carver A."/>
            <person name="Chen C."/>
            <person name="Cichocki N."/>
            <person name="Clum A."/>
            <person name="Culley D."/>
            <person name="Crous P.W."/>
            <person name="Fauchery L."/>
            <person name="Girlanda M."/>
            <person name="Hayes R."/>
            <person name="Keri Z."/>
            <person name="LaButti K."/>
            <person name="Lipzen A."/>
            <person name="Lombard V."/>
            <person name="Magnuson J."/>
            <person name="Maillard F."/>
            <person name="Morin E."/>
            <person name="Murat C."/>
            <person name="Nolan M."/>
            <person name="Ohm R."/>
            <person name="Pangilinan J."/>
            <person name="Pereira M."/>
            <person name="Perotto S."/>
            <person name="Peter M."/>
            <person name="Riley R."/>
            <person name="Sitrit Y."/>
            <person name="Stielow B."/>
            <person name="Szollosi G."/>
            <person name="Zifcakova L."/>
            <person name="Stursova M."/>
            <person name="Spatafora J.W."/>
            <person name="Tedersoo L."/>
            <person name="Vaario L.-M."/>
            <person name="Yamada A."/>
            <person name="Yan M."/>
            <person name="Wang P."/>
            <person name="Xu J."/>
            <person name="Bruns T."/>
            <person name="Baldrian P."/>
            <person name="Vilgalys R."/>
            <person name="Henrissat B."/>
            <person name="Grigoriev I.V."/>
            <person name="Hibbett D."/>
            <person name="Nagy L.G."/>
            <person name="Martin F.M."/>
        </authorList>
    </citation>
    <scope>NUCLEOTIDE SEQUENCE</scope>
    <source>
        <strain evidence="1">BED1</strain>
    </source>
</reference>
<evidence type="ECO:0000313" key="1">
    <source>
        <dbReference type="EMBL" id="KAF8443254.1"/>
    </source>
</evidence>
<name>A0AAD4GHV7_BOLED</name>
<gene>
    <name evidence="1" type="ORF">L210DRAFT_3535236</name>
</gene>
<dbReference type="EMBL" id="WHUW01000008">
    <property type="protein sequence ID" value="KAF8443254.1"/>
    <property type="molecule type" value="Genomic_DNA"/>
</dbReference>
<accession>A0AAD4GHV7</accession>
<dbReference type="Proteomes" id="UP001194468">
    <property type="component" value="Unassembled WGS sequence"/>
</dbReference>